<dbReference type="GO" id="GO:0020037">
    <property type="term" value="F:heme binding"/>
    <property type="evidence" value="ECO:0007669"/>
    <property type="project" value="InterPro"/>
</dbReference>
<keyword evidence="8" id="KW-1185">Reference proteome</keyword>
<keyword evidence="6" id="KW-0503">Monooxygenase</keyword>
<dbReference type="InterPro" id="IPR001128">
    <property type="entry name" value="Cyt_P450"/>
</dbReference>
<evidence type="ECO:0000256" key="6">
    <source>
        <dbReference type="ARBA" id="ARBA00023033"/>
    </source>
</evidence>
<dbReference type="GO" id="GO:0004497">
    <property type="term" value="F:monooxygenase activity"/>
    <property type="evidence" value="ECO:0007669"/>
    <property type="project" value="UniProtKB-KW"/>
</dbReference>
<dbReference type="AlphaFoldDB" id="M2YKH5"/>
<dbReference type="PANTHER" id="PTHR24287">
    <property type="entry name" value="P450, PUTATIVE (EUROFUNG)-RELATED"/>
    <property type="match status" value="1"/>
</dbReference>
<dbReference type="HOGENOM" id="CLU_178961_0_0_1"/>
<dbReference type="SUPFAM" id="SSF48264">
    <property type="entry name" value="Cytochrome P450"/>
    <property type="match status" value="1"/>
</dbReference>
<dbReference type="STRING" id="675120.M2YKH5"/>
<dbReference type="OMA" id="QEFAMLE"/>
<dbReference type="eggNOG" id="KOG0157">
    <property type="taxonomic scope" value="Eukaryota"/>
</dbReference>
<dbReference type="Gene3D" id="1.10.630.10">
    <property type="entry name" value="Cytochrome P450"/>
    <property type="match status" value="1"/>
</dbReference>
<evidence type="ECO:0000256" key="3">
    <source>
        <dbReference type="ARBA" id="ARBA00022723"/>
    </source>
</evidence>
<evidence type="ECO:0000256" key="2">
    <source>
        <dbReference type="ARBA" id="ARBA00010617"/>
    </source>
</evidence>
<keyword evidence="5" id="KW-0408">Iron</keyword>
<feature type="non-terminal residue" evidence="7">
    <location>
        <position position="1"/>
    </location>
</feature>
<keyword evidence="3" id="KW-0479">Metal-binding</keyword>
<dbReference type="Proteomes" id="UP000016933">
    <property type="component" value="Unassembled WGS sequence"/>
</dbReference>
<evidence type="ECO:0000256" key="4">
    <source>
        <dbReference type="ARBA" id="ARBA00023002"/>
    </source>
</evidence>
<reference evidence="7 8" key="2">
    <citation type="journal article" date="2012" name="PLoS Pathog.">
        <title>Diverse lifestyles and strategies of plant pathogenesis encoded in the genomes of eighteen Dothideomycetes fungi.</title>
        <authorList>
            <person name="Ohm R.A."/>
            <person name="Feau N."/>
            <person name="Henrissat B."/>
            <person name="Schoch C.L."/>
            <person name="Horwitz B.A."/>
            <person name="Barry K.W."/>
            <person name="Condon B.J."/>
            <person name="Copeland A.C."/>
            <person name="Dhillon B."/>
            <person name="Glaser F."/>
            <person name="Hesse C.N."/>
            <person name="Kosti I."/>
            <person name="LaButti K."/>
            <person name="Lindquist E.A."/>
            <person name="Lucas S."/>
            <person name="Salamov A.A."/>
            <person name="Bradshaw R.E."/>
            <person name="Ciuffetti L."/>
            <person name="Hamelin R.C."/>
            <person name="Kema G.H.J."/>
            <person name="Lawrence C."/>
            <person name="Scott J.A."/>
            <person name="Spatafora J.W."/>
            <person name="Turgeon B.G."/>
            <person name="de Wit P.J.G.M."/>
            <person name="Zhong S."/>
            <person name="Goodwin S.B."/>
            <person name="Grigoriev I.V."/>
        </authorList>
    </citation>
    <scope>NUCLEOTIDE SEQUENCE [LARGE SCALE GENOMIC DNA]</scope>
    <source>
        <strain evidence="8">NZE10 / CBS 128990</strain>
    </source>
</reference>
<dbReference type="InterPro" id="IPR036396">
    <property type="entry name" value="Cyt_P450_sf"/>
</dbReference>
<dbReference type="InterPro" id="IPR047146">
    <property type="entry name" value="Cyt_P450_E_CYP52_fungi"/>
</dbReference>
<feature type="non-terminal residue" evidence="7">
    <location>
        <position position="103"/>
    </location>
</feature>
<dbReference type="PANTHER" id="PTHR24287:SF18">
    <property type="entry name" value="CYTOCHROME P450 MONOOXYGENASE APDE-RELATED"/>
    <property type="match status" value="1"/>
</dbReference>
<keyword evidence="4" id="KW-0560">Oxidoreductase</keyword>
<comment type="similarity">
    <text evidence="2">Belongs to the cytochrome P450 family.</text>
</comment>
<dbReference type="Pfam" id="PF00067">
    <property type="entry name" value="p450"/>
    <property type="match status" value="1"/>
</dbReference>
<gene>
    <name evidence="7" type="ORF">DOTSEDRAFT_111675</name>
</gene>
<sequence>IPVNQRAATKTTTLPEGCGLDGRQPVLVRKGESVGYLVYAMHRRKDIYGTDANDFRPERWQDHALKNVGYGYLPSGAGQRARLGQEFAMLEATYTVARMIQRF</sequence>
<evidence type="ECO:0000313" key="7">
    <source>
        <dbReference type="EMBL" id="EME39471.1"/>
    </source>
</evidence>
<organism evidence="7 8">
    <name type="scientific">Dothistroma septosporum (strain NZE10 / CBS 128990)</name>
    <name type="common">Red band needle blight fungus</name>
    <name type="synonym">Mycosphaerella pini</name>
    <dbReference type="NCBI Taxonomy" id="675120"/>
    <lineage>
        <taxon>Eukaryota</taxon>
        <taxon>Fungi</taxon>
        <taxon>Dikarya</taxon>
        <taxon>Ascomycota</taxon>
        <taxon>Pezizomycotina</taxon>
        <taxon>Dothideomycetes</taxon>
        <taxon>Dothideomycetidae</taxon>
        <taxon>Mycosphaerellales</taxon>
        <taxon>Mycosphaerellaceae</taxon>
        <taxon>Dothistroma</taxon>
    </lineage>
</organism>
<proteinExistence type="inferred from homology"/>
<dbReference type="GO" id="GO:0016705">
    <property type="term" value="F:oxidoreductase activity, acting on paired donors, with incorporation or reduction of molecular oxygen"/>
    <property type="evidence" value="ECO:0007669"/>
    <property type="project" value="InterPro"/>
</dbReference>
<name>M2YKH5_DOTSN</name>
<dbReference type="EMBL" id="KB446545">
    <property type="protein sequence ID" value="EME39471.1"/>
    <property type="molecule type" value="Genomic_DNA"/>
</dbReference>
<protein>
    <submittedName>
        <fullName evidence="7">Uncharacterized protein</fullName>
    </submittedName>
</protein>
<evidence type="ECO:0000256" key="5">
    <source>
        <dbReference type="ARBA" id="ARBA00023004"/>
    </source>
</evidence>
<evidence type="ECO:0000313" key="8">
    <source>
        <dbReference type="Proteomes" id="UP000016933"/>
    </source>
</evidence>
<dbReference type="OrthoDB" id="1470350at2759"/>
<evidence type="ECO:0000256" key="1">
    <source>
        <dbReference type="ARBA" id="ARBA00001971"/>
    </source>
</evidence>
<comment type="cofactor">
    <cofactor evidence="1">
        <name>heme</name>
        <dbReference type="ChEBI" id="CHEBI:30413"/>
    </cofactor>
</comment>
<accession>M2YKH5</accession>
<dbReference type="GO" id="GO:0005506">
    <property type="term" value="F:iron ion binding"/>
    <property type="evidence" value="ECO:0007669"/>
    <property type="project" value="InterPro"/>
</dbReference>
<reference evidence="8" key="1">
    <citation type="journal article" date="2012" name="PLoS Genet.">
        <title>The genomes of the fungal plant pathogens Cladosporium fulvum and Dothistroma septosporum reveal adaptation to different hosts and lifestyles but also signatures of common ancestry.</title>
        <authorList>
            <person name="de Wit P.J.G.M."/>
            <person name="van der Burgt A."/>
            <person name="Oekmen B."/>
            <person name="Stergiopoulos I."/>
            <person name="Abd-Elsalam K.A."/>
            <person name="Aerts A.L."/>
            <person name="Bahkali A.H."/>
            <person name="Beenen H.G."/>
            <person name="Chettri P."/>
            <person name="Cox M.P."/>
            <person name="Datema E."/>
            <person name="de Vries R.P."/>
            <person name="Dhillon B."/>
            <person name="Ganley A.R."/>
            <person name="Griffiths S.A."/>
            <person name="Guo Y."/>
            <person name="Hamelin R.C."/>
            <person name="Henrissat B."/>
            <person name="Kabir M.S."/>
            <person name="Jashni M.K."/>
            <person name="Kema G."/>
            <person name="Klaubauf S."/>
            <person name="Lapidus A."/>
            <person name="Levasseur A."/>
            <person name="Lindquist E."/>
            <person name="Mehrabi R."/>
            <person name="Ohm R.A."/>
            <person name="Owen T.J."/>
            <person name="Salamov A."/>
            <person name="Schwelm A."/>
            <person name="Schijlen E."/>
            <person name="Sun H."/>
            <person name="van den Burg H.A."/>
            <person name="van Ham R.C.H.J."/>
            <person name="Zhang S."/>
            <person name="Goodwin S.B."/>
            <person name="Grigoriev I.V."/>
            <person name="Collemare J."/>
            <person name="Bradshaw R.E."/>
        </authorList>
    </citation>
    <scope>NUCLEOTIDE SEQUENCE [LARGE SCALE GENOMIC DNA]</scope>
    <source>
        <strain evidence="8">NZE10 / CBS 128990</strain>
    </source>
</reference>